<evidence type="ECO:0008006" key="6">
    <source>
        <dbReference type="Google" id="ProtNLM"/>
    </source>
</evidence>
<feature type="chain" id="PRO_5012521702" description="4Fe-4S ferredoxin-type domain-containing protein" evidence="3">
    <location>
        <begin position="18"/>
        <end position="162"/>
    </location>
</feature>
<keyword evidence="5" id="KW-1185">Reference proteome</keyword>
<dbReference type="Proteomes" id="UP000184188">
    <property type="component" value="Unassembled WGS sequence"/>
</dbReference>
<dbReference type="Pfam" id="PF04885">
    <property type="entry name" value="Stig1"/>
    <property type="match status" value="1"/>
</dbReference>
<accession>A0A1L9SEI6</accession>
<dbReference type="PANTHER" id="PTHR33227">
    <property type="entry name" value="STIGMA-SPECIFIC STIG1-LIKE PROTEIN 3"/>
    <property type="match status" value="1"/>
</dbReference>
<dbReference type="RefSeq" id="XP_022580058.1">
    <property type="nucleotide sequence ID" value="XM_022728389.1"/>
</dbReference>
<dbReference type="InterPro" id="IPR006969">
    <property type="entry name" value="Stig-like"/>
</dbReference>
<comment type="similarity">
    <text evidence="1">Belongs to the STIG1 family.</text>
</comment>
<evidence type="ECO:0000313" key="4">
    <source>
        <dbReference type="EMBL" id="OJJ45548.1"/>
    </source>
</evidence>
<sequence>MLWFWVFLFFSTIAVQARPDARSLLDRRADGDQFAVNESCANVCPNDYTCAGQDTCISPAGEKFLICDFLWFQCHSPLTCCNHLCKNLNKDFFDCGACGNKCPWESKCKNGICKCKKNGYLVCNGQCIDPQTNNSNCGGCNIVCKPPETCQQGMCSCPAPKV</sequence>
<dbReference type="EMBL" id="KV878344">
    <property type="protein sequence ID" value="OJJ45548.1"/>
    <property type="molecule type" value="Genomic_DNA"/>
</dbReference>
<name>A0A1L9SEI6_9EURO</name>
<gene>
    <name evidence="4" type="ORF">ASPZODRAFT_471109</name>
</gene>
<evidence type="ECO:0000256" key="2">
    <source>
        <dbReference type="ARBA" id="ARBA00022729"/>
    </source>
</evidence>
<keyword evidence="2 3" id="KW-0732">Signal</keyword>
<evidence type="ECO:0000313" key="5">
    <source>
        <dbReference type="Proteomes" id="UP000184188"/>
    </source>
</evidence>
<protein>
    <recommendedName>
        <fullName evidence="6">4Fe-4S ferredoxin-type domain-containing protein</fullName>
    </recommendedName>
</protein>
<dbReference type="PANTHER" id="PTHR33227:SF48">
    <property type="entry name" value="STIGMA-SPECIFIC STIG1-LIKE PROTEIN 4"/>
    <property type="match status" value="1"/>
</dbReference>
<dbReference type="VEuPathDB" id="FungiDB:ASPZODRAFT_471109"/>
<dbReference type="GeneID" id="34614853"/>
<organism evidence="4 5">
    <name type="scientific">Penicilliopsis zonata CBS 506.65</name>
    <dbReference type="NCBI Taxonomy" id="1073090"/>
    <lineage>
        <taxon>Eukaryota</taxon>
        <taxon>Fungi</taxon>
        <taxon>Dikarya</taxon>
        <taxon>Ascomycota</taxon>
        <taxon>Pezizomycotina</taxon>
        <taxon>Eurotiomycetes</taxon>
        <taxon>Eurotiomycetidae</taxon>
        <taxon>Eurotiales</taxon>
        <taxon>Aspergillaceae</taxon>
        <taxon>Penicilliopsis</taxon>
    </lineage>
</organism>
<proteinExistence type="inferred from homology"/>
<dbReference type="OrthoDB" id="4506138at2759"/>
<dbReference type="AlphaFoldDB" id="A0A1L9SEI6"/>
<reference evidence="5" key="1">
    <citation type="journal article" date="2017" name="Genome Biol.">
        <title>Comparative genomics reveals high biological diversity and specific adaptations in the industrially and medically important fungal genus Aspergillus.</title>
        <authorList>
            <person name="de Vries R.P."/>
            <person name="Riley R."/>
            <person name="Wiebenga A."/>
            <person name="Aguilar-Osorio G."/>
            <person name="Amillis S."/>
            <person name="Uchima C.A."/>
            <person name="Anderluh G."/>
            <person name="Asadollahi M."/>
            <person name="Askin M."/>
            <person name="Barry K."/>
            <person name="Battaglia E."/>
            <person name="Bayram O."/>
            <person name="Benocci T."/>
            <person name="Braus-Stromeyer S.A."/>
            <person name="Caldana C."/>
            <person name="Canovas D."/>
            <person name="Cerqueira G.C."/>
            <person name="Chen F."/>
            <person name="Chen W."/>
            <person name="Choi C."/>
            <person name="Clum A."/>
            <person name="Dos Santos R.A."/>
            <person name="Damasio A.R."/>
            <person name="Diallinas G."/>
            <person name="Emri T."/>
            <person name="Fekete E."/>
            <person name="Flipphi M."/>
            <person name="Freyberg S."/>
            <person name="Gallo A."/>
            <person name="Gournas C."/>
            <person name="Habgood R."/>
            <person name="Hainaut M."/>
            <person name="Harispe M.L."/>
            <person name="Henrissat B."/>
            <person name="Hilden K.S."/>
            <person name="Hope R."/>
            <person name="Hossain A."/>
            <person name="Karabika E."/>
            <person name="Karaffa L."/>
            <person name="Karanyi Z."/>
            <person name="Krasevec N."/>
            <person name="Kuo A."/>
            <person name="Kusch H."/>
            <person name="LaButti K."/>
            <person name="Lagendijk E.L."/>
            <person name="Lapidus A."/>
            <person name="Levasseur A."/>
            <person name="Lindquist E."/>
            <person name="Lipzen A."/>
            <person name="Logrieco A.F."/>
            <person name="MacCabe A."/>
            <person name="Maekelae M.R."/>
            <person name="Malavazi I."/>
            <person name="Melin P."/>
            <person name="Meyer V."/>
            <person name="Mielnichuk N."/>
            <person name="Miskei M."/>
            <person name="Molnar A.P."/>
            <person name="Mule G."/>
            <person name="Ngan C.Y."/>
            <person name="Orejas M."/>
            <person name="Orosz E."/>
            <person name="Ouedraogo J.P."/>
            <person name="Overkamp K.M."/>
            <person name="Park H.-S."/>
            <person name="Perrone G."/>
            <person name="Piumi F."/>
            <person name="Punt P.J."/>
            <person name="Ram A.F."/>
            <person name="Ramon A."/>
            <person name="Rauscher S."/>
            <person name="Record E."/>
            <person name="Riano-Pachon D.M."/>
            <person name="Robert V."/>
            <person name="Roehrig J."/>
            <person name="Ruller R."/>
            <person name="Salamov A."/>
            <person name="Salih N.S."/>
            <person name="Samson R.A."/>
            <person name="Sandor E."/>
            <person name="Sanguinetti M."/>
            <person name="Schuetze T."/>
            <person name="Sepcic K."/>
            <person name="Shelest E."/>
            <person name="Sherlock G."/>
            <person name="Sophianopoulou V."/>
            <person name="Squina F.M."/>
            <person name="Sun H."/>
            <person name="Susca A."/>
            <person name="Todd R.B."/>
            <person name="Tsang A."/>
            <person name="Unkles S.E."/>
            <person name="van de Wiele N."/>
            <person name="van Rossen-Uffink D."/>
            <person name="Oliveira J.V."/>
            <person name="Vesth T.C."/>
            <person name="Visser J."/>
            <person name="Yu J.-H."/>
            <person name="Zhou M."/>
            <person name="Andersen M.R."/>
            <person name="Archer D.B."/>
            <person name="Baker S.E."/>
            <person name="Benoit I."/>
            <person name="Brakhage A.A."/>
            <person name="Braus G.H."/>
            <person name="Fischer R."/>
            <person name="Frisvad J.C."/>
            <person name="Goldman G.H."/>
            <person name="Houbraken J."/>
            <person name="Oakley B."/>
            <person name="Pocsi I."/>
            <person name="Scazzocchio C."/>
            <person name="Seiboth B."/>
            <person name="vanKuyk P.A."/>
            <person name="Wortman J."/>
            <person name="Dyer P.S."/>
            <person name="Grigoriev I.V."/>
        </authorList>
    </citation>
    <scope>NUCLEOTIDE SEQUENCE [LARGE SCALE GENOMIC DNA]</scope>
    <source>
        <strain evidence="5">CBS 506.65</strain>
    </source>
</reference>
<dbReference type="STRING" id="1073090.A0A1L9SEI6"/>
<evidence type="ECO:0000256" key="1">
    <source>
        <dbReference type="ARBA" id="ARBA00006010"/>
    </source>
</evidence>
<evidence type="ECO:0000256" key="3">
    <source>
        <dbReference type="SAM" id="SignalP"/>
    </source>
</evidence>
<feature type="signal peptide" evidence="3">
    <location>
        <begin position="1"/>
        <end position="17"/>
    </location>
</feature>